<feature type="compositionally biased region" description="Gly residues" evidence="1">
    <location>
        <begin position="11"/>
        <end position="20"/>
    </location>
</feature>
<evidence type="ECO:0000313" key="4">
    <source>
        <dbReference type="Proteomes" id="UP001501752"/>
    </source>
</evidence>
<sequence length="247" mass="25003">MAGTWWSDADGGAGPGGDGDGVYVPPPRQPDGEPPVAFDKPVAGADRMPSEDLRRAIESASQTGRRIDVSGAYPGWDTVYFDFRAEERPPPVPFDPVVPADGPPAEERAGAAEGGAEPVAGAAAAAAGAVAGWRPAPLLVVGALALLAGAVTGSVLAMLGGWGAIYLSRGLGDFTKKAVVLGVPLACMTGSAVWAWGRSRGRWGEPLAQTGGDFGQATWASAPGVLRAAAVVSAVVVVLLTLRRRAA</sequence>
<name>A0ABP9DWD2_9ACTN</name>
<feature type="compositionally biased region" description="Pro residues" evidence="1">
    <location>
        <begin position="24"/>
        <end position="33"/>
    </location>
</feature>
<proteinExistence type="predicted"/>
<comment type="caution">
    <text evidence="3">The sequence shown here is derived from an EMBL/GenBank/DDBJ whole genome shotgun (WGS) entry which is preliminary data.</text>
</comment>
<reference evidence="4" key="1">
    <citation type="journal article" date="2019" name="Int. J. Syst. Evol. Microbiol.">
        <title>The Global Catalogue of Microorganisms (GCM) 10K type strain sequencing project: providing services to taxonomists for standard genome sequencing and annotation.</title>
        <authorList>
            <consortium name="The Broad Institute Genomics Platform"/>
            <consortium name="The Broad Institute Genome Sequencing Center for Infectious Disease"/>
            <person name="Wu L."/>
            <person name="Ma J."/>
        </authorList>
    </citation>
    <scope>NUCLEOTIDE SEQUENCE [LARGE SCALE GENOMIC DNA]</scope>
    <source>
        <strain evidence="4">JCM 13006</strain>
    </source>
</reference>
<feature type="transmembrane region" description="Helical" evidence="2">
    <location>
        <begin position="217"/>
        <end position="242"/>
    </location>
</feature>
<evidence type="ECO:0000256" key="1">
    <source>
        <dbReference type="SAM" id="MobiDB-lite"/>
    </source>
</evidence>
<protein>
    <recommendedName>
        <fullName evidence="5">Integral membrane protein</fullName>
    </recommendedName>
</protein>
<feature type="transmembrane region" description="Helical" evidence="2">
    <location>
        <begin position="178"/>
        <end position="197"/>
    </location>
</feature>
<accession>A0ABP9DWD2</accession>
<feature type="region of interest" description="Disordered" evidence="1">
    <location>
        <begin position="1"/>
        <end position="51"/>
    </location>
</feature>
<feature type="transmembrane region" description="Helical" evidence="2">
    <location>
        <begin position="138"/>
        <end position="166"/>
    </location>
</feature>
<evidence type="ECO:0000256" key="2">
    <source>
        <dbReference type="SAM" id="Phobius"/>
    </source>
</evidence>
<keyword evidence="2" id="KW-0472">Membrane</keyword>
<gene>
    <name evidence="3" type="ORF">GCM10023235_43730</name>
</gene>
<keyword evidence="4" id="KW-1185">Reference proteome</keyword>
<keyword evidence="2" id="KW-0812">Transmembrane</keyword>
<keyword evidence="2" id="KW-1133">Transmembrane helix</keyword>
<organism evidence="3 4">
    <name type="scientific">Kitasatospora terrestris</name>
    <dbReference type="NCBI Taxonomy" id="258051"/>
    <lineage>
        <taxon>Bacteria</taxon>
        <taxon>Bacillati</taxon>
        <taxon>Actinomycetota</taxon>
        <taxon>Actinomycetes</taxon>
        <taxon>Kitasatosporales</taxon>
        <taxon>Streptomycetaceae</taxon>
        <taxon>Kitasatospora</taxon>
    </lineage>
</organism>
<dbReference type="Proteomes" id="UP001501752">
    <property type="component" value="Unassembled WGS sequence"/>
</dbReference>
<dbReference type="EMBL" id="BAABIS010000001">
    <property type="protein sequence ID" value="GAA4860881.1"/>
    <property type="molecule type" value="Genomic_DNA"/>
</dbReference>
<dbReference type="RefSeq" id="WP_345698547.1">
    <property type="nucleotide sequence ID" value="NZ_BAABIS010000001.1"/>
</dbReference>
<evidence type="ECO:0000313" key="3">
    <source>
        <dbReference type="EMBL" id="GAA4860881.1"/>
    </source>
</evidence>
<evidence type="ECO:0008006" key="5">
    <source>
        <dbReference type="Google" id="ProtNLM"/>
    </source>
</evidence>